<dbReference type="InterPro" id="IPR008979">
    <property type="entry name" value="Galactose-bd-like_sf"/>
</dbReference>
<dbReference type="Gene3D" id="3.20.20.490">
    <property type="entry name" value="GxGYxYP glycoside hydrolase, C-terminal domain"/>
    <property type="match status" value="1"/>
</dbReference>
<evidence type="ECO:0000313" key="4">
    <source>
        <dbReference type="Proteomes" id="UP000237819"/>
    </source>
</evidence>
<gene>
    <name evidence="3" type="ORF">C5Y93_08055</name>
</gene>
<dbReference type="SUPFAM" id="SSF49785">
    <property type="entry name" value="Galactose-binding domain-like"/>
    <property type="match status" value="1"/>
</dbReference>
<dbReference type="Gene3D" id="2.60.120.260">
    <property type="entry name" value="Galactose-binding domain-like"/>
    <property type="match status" value="1"/>
</dbReference>
<dbReference type="InterPro" id="IPR000421">
    <property type="entry name" value="FA58C"/>
</dbReference>
<protein>
    <recommendedName>
        <fullName evidence="2">F5/8 type C domain-containing protein</fullName>
    </recommendedName>
</protein>
<evidence type="ECO:0000259" key="2">
    <source>
        <dbReference type="PROSITE" id="PS50022"/>
    </source>
</evidence>
<dbReference type="PROSITE" id="PS50022">
    <property type="entry name" value="FA58C_3"/>
    <property type="match status" value="1"/>
</dbReference>
<dbReference type="Pfam" id="PF00754">
    <property type="entry name" value="F5_F8_type_C"/>
    <property type="match status" value="1"/>
</dbReference>
<dbReference type="EMBL" id="PUHZ01000009">
    <property type="protein sequence ID" value="PQO46426.1"/>
    <property type="molecule type" value="Genomic_DNA"/>
</dbReference>
<reference evidence="3 4" key="1">
    <citation type="submission" date="2018-02" db="EMBL/GenBank/DDBJ databases">
        <title>Comparative genomes isolates from brazilian mangrove.</title>
        <authorList>
            <person name="Araujo J.E."/>
            <person name="Taketani R.G."/>
            <person name="Silva M.C.P."/>
            <person name="Loureco M.V."/>
            <person name="Andreote F.D."/>
        </authorList>
    </citation>
    <scope>NUCLEOTIDE SEQUENCE [LARGE SCALE GENOMIC DNA]</scope>
    <source>
        <strain evidence="3 4">Nap-Phe MGV</strain>
    </source>
</reference>
<accession>A0A2S8GPQ7</accession>
<sequence>MKFNSRLAYLPLLTACWMASIFDLCQGQNHWPENRFASYPSVAGSVAGNRVRFEKLVIPYATTYEHLQQSLHAEIAKWDRNGPYFLAYQVNIWKEMKPRRIVRLMNELKQEFPEQIEFVRADHFFNLSNQAHQLPFNLAMHPETQITASDDASDPKSAIDGTPNTLWTADANEGNQLTLDFGDAYEVERLVIRHAGAAGLDASLNSKSFTLKLSRNGTDWQTIVQADDNTSNVGDYEFPSVAARFARIEIDEPGRDDQARIADVELFGKTAQP</sequence>
<evidence type="ECO:0000313" key="3">
    <source>
        <dbReference type="EMBL" id="PQO46426.1"/>
    </source>
</evidence>
<dbReference type="Proteomes" id="UP000237819">
    <property type="component" value="Unassembled WGS sequence"/>
</dbReference>
<feature type="signal peptide" evidence="1">
    <location>
        <begin position="1"/>
        <end position="19"/>
    </location>
</feature>
<name>A0A2S8GPQ7_9BACT</name>
<dbReference type="InterPro" id="IPR038410">
    <property type="entry name" value="GxGYxYP_C_sf"/>
</dbReference>
<dbReference type="AlphaFoldDB" id="A0A2S8GPQ7"/>
<comment type="caution">
    <text evidence="3">The sequence shown here is derived from an EMBL/GenBank/DDBJ whole genome shotgun (WGS) entry which is preliminary data.</text>
</comment>
<feature type="domain" description="F5/8 type C" evidence="2">
    <location>
        <begin position="129"/>
        <end position="269"/>
    </location>
</feature>
<proteinExistence type="predicted"/>
<organism evidence="3 4">
    <name type="scientific">Blastopirellula marina</name>
    <dbReference type="NCBI Taxonomy" id="124"/>
    <lineage>
        <taxon>Bacteria</taxon>
        <taxon>Pseudomonadati</taxon>
        <taxon>Planctomycetota</taxon>
        <taxon>Planctomycetia</taxon>
        <taxon>Pirellulales</taxon>
        <taxon>Pirellulaceae</taxon>
        <taxon>Blastopirellula</taxon>
    </lineage>
</organism>
<evidence type="ECO:0000256" key="1">
    <source>
        <dbReference type="SAM" id="SignalP"/>
    </source>
</evidence>
<feature type="chain" id="PRO_5015449606" description="F5/8 type C domain-containing protein" evidence="1">
    <location>
        <begin position="20"/>
        <end position="273"/>
    </location>
</feature>
<keyword evidence="1" id="KW-0732">Signal</keyword>